<reference evidence="1" key="1">
    <citation type="submission" date="2020-08" db="EMBL/GenBank/DDBJ databases">
        <title>Novel species isolated from subtropical streams in China.</title>
        <authorList>
            <person name="Lu H."/>
        </authorList>
    </citation>
    <scope>NUCLEOTIDE SEQUENCE</scope>
    <source>
        <strain evidence="1">LX22W</strain>
    </source>
</reference>
<keyword evidence="2" id="KW-1185">Reference proteome</keyword>
<sequence length="134" mass="15633">MKISKFIFTASFCLFADLVNAQQVEWRVVHREDGCISFKDVDDSGLGLEKVKTPDEFLRVLKKTYPDAKMQVFLDAISDPENRPKTEEGVQRFKLITRKNAYMISFDRGNNQIPVWTKDLCDQMMKFRSEEISK</sequence>
<proteinExistence type="predicted"/>
<dbReference type="AlphaFoldDB" id="A0A923HPC3"/>
<protein>
    <submittedName>
        <fullName evidence="1">Uncharacterized protein</fullName>
    </submittedName>
</protein>
<accession>A0A923HPC3</accession>
<dbReference type="Proteomes" id="UP000627446">
    <property type="component" value="Unassembled WGS sequence"/>
</dbReference>
<dbReference type="EMBL" id="JACOFZ010000004">
    <property type="protein sequence ID" value="MBC3882088.1"/>
    <property type="molecule type" value="Genomic_DNA"/>
</dbReference>
<evidence type="ECO:0000313" key="2">
    <source>
        <dbReference type="Proteomes" id="UP000627446"/>
    </source>
</evidence>
<dbReference type="RefSeq" id="WP_186916705.1">
    <property type="nucleotide sequence ID" value="NZ_JACOFZ010000004.1"/>
</dbReference>
<gene>
    <name evidence="1" type="ORF">H8K36_11920</name>
</gene>
<evidence type="ECO:0000313" key="1">
    <source>
        <dbReference type="EMBL" id="MBC3882088.1"/>
    </source>
</evidence>
<comment type="caution">
    <text evidence="1">The sequence shown here is derived from an EMBL/GenBank/DDBJ whole genome shotgun (WGS) entry which is preliminary data.</text>
</comment>
<organism evidence="1 2">
    <name type="scientific">Undibacterium nitidum</name>
    <dbReference type="NCBI Taxonomy" id="2762298"/>
    <lineage>
        <taxon>Bacteria</taxon>
        <taxon>Pseudomonadati</taxon>
        <taxon>Pseudomonadota</taxon>
        <taxon>Betaproteobacteria</taxon>
        <taxon>Burkholderiales</taxon>
        <taxon>Oxalobacteraceae</taxon>
        <taxon>Undibacterium</taxon>
    </lineage>
</organism>
<name>A0A923HPC3_9BURK</name>